<feature type="transmembrane region" description="Helical" evidence="1">
    <location>
        <begin position="123"/>
        <end position="150"/>
    </location>
</feature>
<accession>A0A1H5VPE1</accession>
<feature type="transmembrane region" description="Helical" evidence="1">
    <location>
        <begin position="99"/>
        <end position="117"/>
    </location>
</feature>
<evidence type="ECO:0000313" key="3">
    <source>
        <dbReference type="Proteomes" id="UP000236726"/>
    </source>
</evidence>
<keyword evidence="3" id="KW-1185">Reference proteome</keyword>
<name>A0A1H5VPE1_9FIRM</name>
<sequence length="196" mass="22522">MIINSLVNYVIYIISALIGFYILGRYVNRNIFTKIPIYLLIATPFTNSWLLSIFLGLEVNAAYCDDKNDCNVYDIWHIFTAIAIMIYAIINFDPGTITITDLIPIIFVVLTVTTRGFSDTIFMLLFAIVCLLIRIDYIWVIISFFIGYLLQVIIQINYCKENKIELKKHPMLPFLPALYVGCNIGVTIYTLIGLFF</sequence>
<evidence type="ECO:0000313" key="2">
    <source>
        <dbReference type="EMBL" id="SEF89043.1"/>
    </source>
</evidence>
<proteinExistence type="predicted"/>
<protein>
    <submittedName>
        <fullName evidence="2">Uncharacterized protein</fullName>
    </submittedName>
</protein>
<evidence type="ECO:0000256" key="1">
    <source>
        <dbReference type="SAM" id="Phobius"/>
    </source>
</evidence>
<keyword evidence="1" id="KW-0812">Transmembrane</keyword>
<keyword evidence="1" id="KW-0472">Membrane</keyword>
<gene>
    <name evidence="2" type="ORF">SAMN05216537_1129</name>
</gene>
<feature type="transmembrane region" description="Helical" evidence="1">
    <location>
        <begin position="6"/>
        <end position="23"/>
    </location>
</feature>
<reference evidence="2 3" key="1">
    <citation type="submission" date="2016-10" db="EMBL/GenBank/DDBJ databases">
        <authorList>
            <person name="de Groot N.N."/>
        </authorList>
    </citation>
    <scope>NUCLEOTIDE SEQUENCE [LARGE SCALE GENOMIC DNA]</scope>
    <source>
        <strain evidence="2 3">D15d</strain>
    </source>
</reference>
<feature type="transmembrane region" description="Helical" evidence="1">
    <location>
        <begin position="35"/>
        <end position="55"/>
    </location>
</feature>
<dbReference type="AlphaFoldDB" id="A0A1H5VPE1"/>
<dbReference type="RefSeq" id="WP_103953079.1">
    <property type="nucleotide sequence ID" value="NZ_FNUL01000012.1"/>
</dbReference>
<feature type="transmembrane region" description="Helical" evidence="1">
    <location>
        <begin position="75"/>
        <end position="92"/>
    </location>
</feature>
<dbReference type="EMBL" id="FNUL01000012">
    <property type="protein sequence ID" value="SEF89043.1"/>
    <property type="molecule type" value="Genomic_DNA"/>
</dbReference>
<dbReference type="Proteomes" id="UP000236726">
    <property type="component" value="Unassembled WGS sequence"/>
</dbReference>
<organism evidence="2 3">
    <name type="scientific">Lachnospira multipara</name>
    <dbReference type="NCBI Taxonomy" id="28051"/>
    <lineage>
        <taxon>Bacteria</taxon>
        <taxon>Bacillati</taxon>
        <taxon>Bacillota</taxon>
        <taxon>Clostridia</taxon>
        <taxon>Lachnospirales</taxon>
        <taxon>Lachnospiraceae</taxon>
        <taxon>Lachnospira</taxon>
    </lineage>
</organism>
<keyword evidence="1" id="KW-1133">Transmembrane helix</keyword>
<feature type="transmembrane region" description="Helical" evidence="1">
    <location>
        <begin position="171"/>
        <end position="195"/>
    </location>
</feature>